<dbReference type="AlphaFoldDB" id="A0A6P2IUL8"/>
<feature type="region of interest" description="Disordered" evidence="1">
    <location>
        <begin position="45"/>
        <end position="104"/>
    </location>
</feature>
<proteinExistence type="predicted"/>
<protein>
    <submittedName>
        <fullName evidence="2">Uncharacterized protein</fullName>
    </submittedName>
</protein>
<sequence length="427" mass="48880">MLNVKKVPYYEIKASSIPFSLPKWKEYAGVNGCVPLNTPHGVCMDKLAPGEPKPFKPPEPQPAKPEAMKTPEPAKTSPPKQAPPRESSEPADAEDCENPPPFDLLDVPEVMERMKWPVAAKLARRWFSGPKHVWDNSFKTDQPFDNSTVTLDWALKFGKVKERYDELISKNIYNENARVRLRDLLRHVVKEKFVSSVAFDFQTVSDKSNPVEFCRKWQFQLVNVSSFDTTGGIPYAPTDLTAALANFNIYAAIGRAEFSGDRYYKYDNLGKTKSYCTDLTASITHIYVYIKDSYSFNDGKSPSSSQYLGHWNKNGMIITNGGRIRELLYRSGINSNLGDSLDIESRIKWRYLIDDFLDKPIDARKGLIKKFRACDVHYPVFNKTYDDWRIKHNRGEDFAIYSKLRYLKLTNPIKLSLGEICRSPEKI</sequence>
<dbReference type="Pfam" id="PF19940">
    <property type="entry name" value="DUF6402"/>
    <property type="match status" value="1"/>
</dbReference>
<evidence type="ECO:0000313" key="3">
    <source>
        <dbReference type="Proteomes" id="UP000494261"/>
    </source>
</evidence>
<dbReference type="InterPro" id="IPR045646">
    <property type="entry name" value="DUF6402"/>
</dbReference>
<reference evidence="2 3" key="1">
    <citation type="submission" date="2019-09" db="EMBL/GenBank/DDBJ databases">
        <authorList>
            <person name="Depoorter E."/>
        </authorList>
    </citation>
    <scope>NUCLEOTIDE SEQUENCE [LARGE SCALE GENOMIC DNA]</scope>
    <source>
        <strain evidence="2">LMG 13014</strain>
    </source>
</reference>
<feature type="compositionally biased region" description="Pro residues" evidence="1">
    <location>
        <begin position="51"/>
        <end position="63"/>
    </location>
</feature>
<organism evidence="2 3">
    <name type="scientific">Burkholderia aenigmatica</name>
    <dbReference type="NCBI Taxonomy" id="2015348"/>
    <lineage>
        <taxon>Bacteria</taxon>
        <taxon>Pseudomonadati</taxon>
        <taxon>Pseudomonadota</taxon>
        <taxon>Betaproteobacteria</taxon>
        <taxon>Burkholderiales</taxon>
        <taxon>Burkholderiaceae</taxon>
        <taxon>Burkholderia</taxon>
        <taxon>Burkholderia cepacia complex</taxon>
    </lineage>
</organism>
<dbReference type="Proteomes" id="UP000494261">
    <property type="component" value="Unassembled WGS sequence"/>
</dbReference>
<gene>
    <name evidence="2" type="ORF">BLA13014_01333</name>
</gene>
<accession>A0A6P2IUL8</accession>
<dbReference type="EMBL" id="CABVQC010000006">
    <property type="protein sequence ID" value="VWB33657.1"/>
    <property type="molecule type" value="Genomic_DNA"/>
</dbReference>
<evidence type="ECO:0000313" key="2">
    <source>
        <dbReference type="EMBL" id="VWB33657.1"/>
    </source>
</evidence>
<name>A0A6P2IUL8_9BURK</name>
<evidence type="ECO:0000256" key="1">
    <source>
        <dbReference type="SAM" id="MobiDB-lite"/>
    </source>
</evidence>
<dbReference type="RefSeq" id="WP_175021739.1">
    <property type="nucleotide sequence ID" value="NZ_CABVQC010000006.1"/>
</dbReference>